<dbReference type="Proteomes" id="UP000193009">
    <property type="component" value="Unassembled WGS sequence"/>
</dbReference>
<sequence>MTTEFKDPHAWFIVTDDSGNKQTVFNNEIKDNNYPFAFEVNFADQPTPAQNTVTLYNMSKKHRDFYKKGQKCVLAFNWGKSQKTLCEGYLSQIGVNQSDGTTENIVITYTEGTDYKNIEARKIRVQKKKKVNQYTTVKKKIPGKWVNKRIHYYTTENGKKVGHYKTKKVYQKATYKKKRVKHKATKTFMVNMAFHKGKTLEQIIKAVASKAGIKISKIQLHKNTPIKKAYTAKGKPLTVLKSLVKRGESKLLYIRGDLEILDPKAKKRTWFVITDDILMTPPSMDEDDEGTTTWEITTPLIPEVSTLTGIIMQSKYLKGKFFVSAGQHTSDGTNPQSQMSIQKV</sequence>
<gene>
    <name evidence="1" type="ORF">FAM23169_02127</name>
</gene>
<organism evidence="1 2">
    <name type="scientific">Lentilactobacillus parabuchneri</name>
    <dbReference type="NCBI Taxonomy" id="152331"/>
    <lineage>
        <taxon>Bacteria</taxon>
        <taxon>Bacillati</taxon>
        <taxon>Bacillota</taxon>
        <taxon>Bacilli</taxon>
        <taxon>Lactobacillales</taxon>
        <taxon>Lactobacillaceae</taxon>
        <taxon>Lentilactobacillus</taxon>
    </lineage>
</organism>
<reference evidence="1 2" key="1">
    <citation type="journal article" date="2017" name="Front. Microbiol.">
        <title>The Histidine Decarboxylase Gene Cluster of Lactobacillus parabuchneri Was Gained by Horizontal Gene Transfer and Is Mobile within the Species.</title>
        <authorList>
            <person name="Wuthrich D."/>
            <person name="Berthoud H."/>
            <person name="Wechsler D."/>
            <person name="Eugster E."/>
            <person name="Irmler S."/>
            <person name="Bruggmann R."/>
        </authorList>
    </citation>
    <scope>NUCLEOTIDE SEQUENCE [LARGE SCALE GENOMIC DNA]</scope>
    <source>
        <strain evidence="1 2">FAM23169</strain>
    </source>
</reference>
<name>A0A1X1FCP3_9LACO</name>
<keyword evidence="2" id="KW-1185">Reference proteome</keyword>
<dbReference type="STRING" id="152331.FAM21731_02204"/>
<dbReference type="OrthoDB" id="2339486at2"/>
<dbReference type="KEGG" id="lpar:FAM21731_02204"/>
<evidence type="ECO:0000313" key="1">
    <source>
        <dbReference type="EMBL" id="ORN26227.1"/>
    </source>
</evidence>
<comment type="caution">
    <text evidence="1">The sequence shown here is derived from an EMBL/GenBank/DDBJ whole genome shotgun (WGS) entry which is preliminary data.</text>
</comment>
<protein>
    <submittedName>
        <fullName evidence="1">Uncharacterized protein</fullName>
    </submittedName>
</protein>
<dbReference type="RefSeq" id="WP_065463640.1">
    <property type="nucleotide sequence ID" value="NZ_CAURXG010000008.1"/>
</dbReference>
<accession>A0A1X1FCP3</accession>
<dbReference type="EMBL" id="MSBD01000048">
    <property type="protein sequence ID" value="ORN26227.1"/>
    <property type="molecule type" value="Genomic_DNA"/>
</dbReference>
<evidence type="ECO:0000313" key="2">
    <source>
        <dbReference type="Proteomes" id="UP000193009"/>
    </source>
</evidence>
<proteinExistence type="predicted"/>
<dbReference type="AlphaFoldDB" id="A0A1X1FCP3"/>